<dbReference type="Pfam" id="PF01412">
    <property type="entry name" value="ArfGap"/>
    <property type="match status" value="1"/>
</dbReference>
<dbReference type="InterPro" id="IPR001164">
    <property type="entry name" value="ArfGAP_dom"/>
</dbReference>
<dbReference type="Proteomes" id="UP000436088">
    <property type="component" value="Unassembled WGS sequence"/>
</dbReference>
<dbReference type="PANTHER" id="PTHR46220">
    <property type="entry name" value="ADP-RIBOSYLATION FACTOR GTPASE-ACTIVATING PROTEIN AGD12"/>
    <property type="match status" value="1"/>
</dbReference>
<accession>A0A6A2X9E3</accession>
<dbReference type="Gene3D" id="1.10.220.150">
    <property type="entry name" value="Arf GTPase activating protein"/>
    <property type="match status" value="1"/>
</dbReference>
<dbReference type="PRINTS" id="PR00405">
    <property type="entry name" value="REVINTRACTNG"/>
</dbReference>
<proteinExistence type="predicted"/>
<comment type="caution">
    <text evidence="3">The sequence shown here is derived from an EMBL/GenBank/DDBJ whole genome shotgun (WGS) entry which is preliminary data.</text>
</comment>
<dbReference type="PANTHER" id="PTHR46220:SF1">
    <property type="entry name" value="ADP-RIBOSYLATION FACTOR GTPASE-ACTIVATING PROTEIN AGD12"/>
    <property type="match status" value="1"/>
</dbReference>
<dbReference type="EMBL" id="VEPZ02001743">
    <property type="protein sequence ID" value="KAE8658726.1"/>
    <property type="molecule type" value="Genomic_DNA"/>
</dbReference>
<organism evidence="3 4">
    <name type="scientific">Hibiscus syriacus</name>
    <name type="common">Rose of Sharon</name>
    <dbReference type="NCBI Taxonomy" id="106335"/>
    <lineage>
        <taxon>Eukaryota</taxon>
        <taxon>Viridiplantae</taxon>
        <taxon>Streptophyta</taxon>
        <taxon>Embryophyta</taxon>
        <taxon>Tracheophyta</taxon>
        <taxon>Spermatophyta</taxon>
        <taxon>Magnoliopsida</taxon>
        <taxon>eudicotyledons</taxon>
        <taxon>Gunneridae</taxon>
        <taxon>Pentapetalae</taxon>
        <taxon>rosids</taxon>
        <taxon>malvids</taxon>
        <taxon>Malvales</taxon>
        <taxon>Malvaceae</taxon>
        <taxon>Malvoideae</taxon>
        <taxon>Hibiscus</taxon>
    </lineage>
</organism>
<dbReference type="PROSITE" id="PS50115">
    <property type="entry name" value="ARFGAP"/>
    <property type="match status" value="1"/>
</dbReference>
<reference evidence="3" key="1">
    <citation type="submission" date="2019-09" db="EMBL/GenBank/DDBJ databases">
        <title>Draft genome information of white flower Hibiscus syriacus.</title>
        <authorList>
            <person name="Kim Y.-M."/>
        </authorList>
    </citation>
    <scope>NUCLEOTIDE SEQUENCE [LARGE SCALE GENOMIC DNA]</scope>
    <source>
        <strain evidence="3">YM2019G1</strain>
    </source>
</reference>
<dbReference type="SUPFAM" id="SSF57863">
    <property type="entry name" value="ArfGap/RecO-like zinc finger"/>
    <property type="match status" value="1"/>
</dbReference>
<dbReference type="GO" id="GO:0005096">
    <property type="term" value="F:GTPase activator activity"/>
    <property type="evidence" value="ECO:0007669"/>
    <property type="project" value="InterPro"/>
</dbReference>
<keyword evidence="1" id="KW-0862">Zinc</keyword>
<dbReference type="GO" id="GO:0005543">
    <property type="term" value="F:phospholipid binding"/>
    <property type="evidence" value="ECO:0007669"/>
    <property type="project" value="InterPro"/>
</dbReference>
<dbReference type="AlphaFoldDB" id="A0A6A2X9E3"/>
<dbReference type="InterPro" id="IPR038508">
    <property type="entry name" value="ArfGAP_dom_sf"/>
</dbReference>
<dbReference type="InterPro" id="IPR044518">
    <property type="entry name" value="ARF_GAP_AGD11/12/13"/>
</dbReference>
<keyword evidence="1" id="KW-0479">Metal-binding</keyword>
<protein>
    <submittedName>
        <fullName evidence="3">ADP-ribosylation factor GTPase-activating protein AGD12</fullName>
    </submittedName>
</protein>
<keyword evidence="1" id="KW-0863">Zinc-finger</keyword>
<sequence>MSGVKRTTSAKVRLRSLLNQTDNRTCADCSLEIQSGPNIGVFLCLKCCGVHRSLGPHISKVLSVTLDEWSDEEIEAMIEVGGNSAANSIYEAYITEGYKKPGPNASNDERSRFIKLDFRQFTISQFEYFFLTYIRCCMCSKTIFHLPAFCGYTLLG</sequence>
<evidence type="ECO:0000313" key="4">
    <source>
        <dbReference type="Proteomes" id="UP000436088"/>
    </source>
</evidence>
<keyword evidence="4" id="KW-1185">Reference proteome</keyword>
<evidence type="ECO:0000256" key="1">
    <source>
        <dbReference type="PROSITE-ProRule" id="PRU00288"/>
    </source>
</evidence>
<evidence type="ECO:0000259" key="2">
    <source>
        <dbReference type="PROSITE" id="PS50115"/>
    </source>
</evidence>
<evidence type="ECO:0000313" key="3">
    <source>
        <dbReference type="EMBL" id="KAE8658726.1"/>
    </source>
</evidence>
<dbReference type="CDD" id="cd08204">
    <property type="entry name" value="ArfGap"/>
    <property type="match status" value="1"/>
</dbReference>
<name>A0A6A2X9E3_HIBSY</name>
<gene>
    <name evidence="3" type="ORF">F3Y22_tig00116970pilonHSYRG00105</name>
</gene>
<dbReference type="InterPro" id="IPR037278">
    <property type="entry name" value="ARFGAP/RecO"/>
</dbReference>
<dbReference type="SMART" id="SM00105">
    <property type="entry name" value="ArfGap"/>
    <property type="match status" value="1"/>
</dbReference>
<dbReference type="GO" id="GO:0008270">
    <property type="term" value="F:zinc ion binding"/>
    <property type="evidence" value="ECO:0007669"/>
    <property type="project" value="UniProtKB-KW"/>
</dbReference>
<feature type="domain" description="Arf-GAP" evidence="2">
    <location>
        <begin position="11"/>
        <end position="120"/>
    </location>
</feature>